<evidence type="ECO:0000259" key="1">
    <source>
        <dbReference type="Pfam" id="PF02538"/>
    </source>
</evidence>
<reference evidence="4" key="1">
    <citation type="journal article" date="2019" name="Int. J. Syst. Evol. Microbiol.">
        <title>The Global Catalogue of Microorganisms (GCM) 10K type strain sequencing project: providing services to taxonomists for standard genome sequencing and annotation.</title>
        <authorList>
            <consortium name="The Broad Institute Genomics Platform"/>
            <consortium name="The Broad Institute Genome Sequencing Center for Infectious Disease"/>
            <person name="Wu L."/>
            <person name="Ma J."/>
        </authorList>
    </citation>
    <scope>NUCLEOTIDE SEQUENCE [LARGE SCALE GENOMIC DNA]</scope>
    <source>
        <strain evidence="4">KCTC 23314</strain>
    </source>
</reference>
<organism evidence="3 4">
    <name type="scientific">Pseudorhodoferax aquiterrae</name>
    <dbReference type="NCBI Taxonomy" id="747304"/>
    <lineage>
        <taxon>Bacteria</taxon>
        <taxon>Pseudomonadati</taxon>
        <taxon>Pseudomonadota</taxon>
        <taxon>Betaproteobacteria</taxon>
        <taxon>Burkholderiales</taxon>
        <taxon>Comamonadaceae</taxon>
    </lineage>
</organism>
<sequence length="666" mass="68248">MPDIALICTAGFADVLTLARQNRADPYALHVQASPWPQLLPAAWRIEARGRIDAAGAEAEPLDMAGVLDALAALPRPPTGIAICLLFAHRNPAHEQALAQRIAQLWPDLPVACSHAVLAQDGEYERTLATVQALGLQAPAAPPAPAPDDGLPQQLEALADRMQQRLVAGAVSSVVREAMDCAAAIFLPDGRLVAQARTLPLLLGSLSPAVAGLLALYPAETMAEGDGYLLNDPWHGGTHLPDLTLVRPVCVAGRTVALVACVLHHQDVGGITPGSVPTHATSIQQEGLRIPPTPLVRAGAVDAALLRLLRANSRMPDNLEGDLAAQWTCLAQGAAELAALWQRTPEAAAQCRDALAASEAAARAALAAAPDGDYRFEDALDGDGVSANPVRVAVCIRKRGDRAELDLSGCADQTQGPVNAARGAVQAAVAYFARMLAPQAAPNDGSLAPLTLVTRPGSIADPAFPAAVNARTNLVKLLANALLGAWAQALPARMPAPNAAEAVVLSLGGTRPDGTPWLLTEIIASAAGGAPTGRGGSGVSTDVGNARSTPAEAIEAQAPLRVERVALRAGSGGAGRHRGGDGVVRVYRLLHGSGSISYRGERHGIAPQGAAGGLPGACAAARIERADGSVEHLPAKARAQWQAGDRLVVETAGGGGWGPPAPEATA</sequence>
<name>A0ABQ3G9P0_9BURK</name>
<gene>
    <name evidence="3" type="ORF">GCM10007320_52010</name>
</gene>
<accession>A0ABQ3G9P0</accession>
<dbReference type="Pfam" id="PF05378">
    <property type="entry name" value="Hydant_A_N"/>
    <property type="match status" value="1"/>
</dbReference>
<keyword evidence="4" id="KW-1185">Reference proteome</keyword>
<feature type="domain" description="Hydantoinase B/oxoprolinase" evidence="1">
    <location>
        <begin position="153"/>
        <end position="660"/>
    </location>
</feature>
<comment type="caution">
    <text evidence="3">The sequence shown here is derived from an EMBL/GenBank/DDBJ whole genome shotgun (WGS) entry which is preliminary data.</text>
</comment>
<protein>
    <recommendedName>
        <fullName evidence="5">Hydantoinase B/oxoprolinase family protein</fullName>
    </recommendedName>
</protein>
<dbReference type="InterPro" id="IPR003692">
    <property type="entry name" value="Hydantoinase_B"/>
</dbReference>
<evidence type="ECO:0008006" key="5">
    <source>
        <dbReference type="Google" id="ProtNLM"/>
    </source>
</evidence>
<evidence type="ECO:0000313" key="3">
    <source>
        <dbReference type="EMBL" id="GHC97301.1"/>
    </source>
</evidence>
<dbReference type="InterPro" id="IPR008040">
    <property type="entry name" value="Hydant_A_N"/>
</dbReference>
<dbReference type="PANTHER" id="PTHR11365:SF23">
    <property type="entry name" value="HYPOTHETICAL 5-OXOPROLINASE (EUROFUNG)-RELATED"/>
    <property type="match status" value="1"/>
</dbReference>
<dbReference type="PANTHER" id="PTHR11365">
    <property type="entry name" value="5-OXOPROLINASE RELATED"/>
    <property type="match status" value="1"/>
</dbReference>
<dbReference type="EMBL" id="BMYK01000023">
    <property type="protein sequence ID" value="GHC97301.1"/>
    <property type="molecule type" value="Genomic_DNA"/>
</dbReference>
<proteinExistence type="predicted"/>
<dbReference type="InterPro" id="IPR045079">
    <property type="entry name" value="Oxoprolinase-like"/>
</dbReference>
<dbReference type="Pfam" id="PF02538">
    <property type="entry name" value="Hydantoinase_B"/>
    <property type="match status" value="1"/>
</dbReference>
<dbReference type="RefSeq" id="WP_229883054.1">
    <property type="nucleotide sequence ID" value="NZ_BMYK01000023.1"/>
</dbReference>
<evidence type="ECO:0000313" key="4">
    <source>
        <dbReference type="Proteomes" id="UP000626210"/>
    </source>
</evidence>
<dbReference type="Proteomes" id="UP000626210">
    <property type="component" value="Unassembled WGS sequence"/>
</dbReference>
<evidence type="ECO:0000259" key="2">
    <source>
        <dbReference type="Pfam" id="PF05378"/>
    </source>
</evidence>
<feature type="domain" description="Hydantoinase/oxoprolinase N-terminal" evidence="2">
    <location>
        <begin position="3"/>
        <end position="102"/>
    </location>
</feature>